<proteinExistence type="predicted"/>
<name>A0A2P2N6U3_RHIMU</name>
<reference evidence="1" key="1">
    <citation type="submission" date="2018-02" db="EMBL/GenBank/DDBJ databases">
        <title>Rhizophora mucronata_Transcriptome.</title>
        <authorList>
            <person name="Meera S.P."/>
            <person name="Sreeshan A."/>
            <person name="Augustine A."/>
        </authorList>
    </citation>
    <scope>NUCLEOTIDE SEQUENCE</scope>
    <source>
        <tissue evidence="1">Leaf</tissue>
    </source>
</reference>
<sequence>MSSYLKRCIQNYCYFNLFDFLVFSG</sequence>
<dbReference type="EMBL" id="GGEC01057730">
    <property type="protein sequence ID" value="MBX38214.1"/>
    <property type="molecule type" value="Transcribed_RNA"/>
</dbReference>
<accession>A0A2P2N6U3</accession>
<dbReference type="AlphaFoldDB" id="A0A2P2N6U3"/>
<organism evidence="1">
    <name type="scientific">Rhizophora mucronata</name>
    <name type="common">Asiatic mangrove</name>
    <dbReference type="NCBI Taxonomy" id="61149"/>
    <lineage>
        <taxon>Eukaryota</taxon>
        <taxon>Viridiplantae</taxon>
        <taxon>Streptophyta</taxon>
        <taxon>Embryophyta</taxon>
        <taxon>Tracheophyta</taxon>
        <taxon>Spermatophyta</taxon>
        <taxon>Magnoliopsida</taxon>
        <taxon>eudicotyledons</taxon>
        <taxon>Gunneridae</taxon>
        <taxon>Pentapetalae</taxon>
        <taxon>rosids</taxon>
        <taxon>fabids</taxon>
        <taxon>Malpighiales</taxon>
        <taxon>Rhizophoraceae</taxon>
        <taxon>Rhizophora</taxon>
    </lineage>
</organism>
<protein>
    <submittedName>
        <fullName evidence="1">Uncharacterized protein</fullName>
    </submittedName>
</protein>
<evidence type="ECO:0000313" key="1">
    <source>
        <dbReference type="EMBL" id="MBX38214.1"/>
    </source>
</evidence>